<evidence type="ECO:0000259" key="9">
    <source>
        <dbReference type="PROSITE" id="PS50110"/>
    </source>
</evidence>
<dbReference type="InterPro" id="IPR005467">
    <property type="entry name" value="His_kinase_dom"/>
</dbReference>
<dbReference type="Proteomes" id="UP000199636">
    <property type="component" value="Unassembled WGS sequence"/>
</dbReference>
<dbReference type="Pfam" id="PF00072">
    <property type="entry name" value="Response_reg"/>
    <property type="match status" value="1"/>
</dbReference>
<dbReference type="Gene3D" id="3.30.565.10">
    <property type="entry name" value="Histidine kinase-like ATPase, C-terminal domain"/>
    <property type="match status" value="1"/>
</dbReference>
<sequence>MGLPAWPKRALRGDMRHWLILILVLLSPLAGAVSFDEHTGRLPLGHEIDVFEDVRGTAGIADITSAALAGSFRRHDRDVLNAGYSRSVFWLRLDLDYRPQASSDPAHWLLELAYPPLDRLDLYLPDGAGGYRLAQRTGDTLPFSSRPIALTNYLFDLKLEPGKPLRAYLRLESQGSIQAPLTLWSPKAYMESQPGNVYVLGIIYGVLLVMMLYNLFIFLSVRDTSYLYYILYIASFGLYQVSVNGAGIEYFWPNNPWWANASTPFLIGSAALFGCQFARRFLHTGEHSPWVDRTLLLLMGIGALVMLLALSASYALSLRLATYLALAFVVVIFSAGILAWLRGMRVARYFIFAWTAFLLGGTVNTLMVLGFLPNVFLTMYASQIGSALEVGLLSLALADRINAMKEERTRILQESSRKLEQLNLELANSNRLKDEFLATVTHELRTPMSGVIGSLELMQTVPMDIELAQYQKTASGSARDMMRMVNDILALIELRAGKLYPRREPFSLRGLLDSLRAQYAPRAEEKGLRFVLQLDESLPDTLEGDTGKLAQALGYLLDNAIKFTHQGGVTLRVGGRRQADGILLSIDVEDSGIGFETPKDDSLYQRFYQLDGSLTREYGGLGIGLALCRKLTALLGGELHHESAPGSGSRFSLELLLGQPAQSVAVPPRRAGGQALRGPEQCTVLVVEDNAINQLVIRGMLLKLGYRVRTADNGAEAIELLRREAIDAVLLDCQMPVMDGFATCRAIRALPHGAELPVLAITAHSHSGDRERCLAAGMSDYLAKPVKFEELQTLLHDWLLCQPARPGLV</sequence>
<feature type="domain" description="Response regulatory" evidence="9">
    <location>
        <begin position="683"/>
        <end position="799"/>
    </location>
</feature>
<dbReference type="PROSITE" id="PS50110">
    <property type="entry name" value="RESPONSE_REGULATORY"/>
    <property type="match status" value="1"/>
</dbReference>
<evidence type="ECO:0000256" key="3">
    <source>
        <dbReference type="ARBA" id="ARBA00022553"/>
    </source>
</evidence>
<keyword evidence="10" id="KW-0418">Kinase</keyword>
<dbReference type="InterPro" id="IPR011622">
    <property type="entry name" value="7TMR_DISM_rcpt_extracell_dom2"/>
</dbReference>
<feature type="transmembrane region" description="Helical" evidence="7">
    <location>
        <begin position="197"/>
        <end position="219"/>
    </location>
</feature>
<dbReference type="SUPFAM" id="SSF52172">
    <property type="entry name" value="CheY-like"/>
    <property type="match status" value="1"/>
</dbReference>
<dbReference type="InterPro" id="IPR003594">
    <property type="entry name" value="HATPase_dom"/>
</dbReference>
<dbReference type="SMART" id="SM00448">
    <property type="entry name" value="REC"/>
    <property type="match status" value="1"/>
</dbReference>
<dbReference type="GO" id="GO:0000155">
    <property type="term" value="F:phosphorelay sensor kinase activity"/>
    <property type="evidence" value="ECO:0007669"/>
    <property type="project" value="InterPro"/>
</dbReference>
<protein>
    <recommendedName>
        <fullName evidence="2">histidine kinase</fullName>
        <ecNumber evidence="2">2.7.13.3</ecNumber>
    </recommendedName>
</protein>
<evidence type="ECO:0000256" key="1">
    <source>
        <dbReference type="ARBA" id="ARBA00000085"/>
    </source>
</evidence>
<dbReference type="AlphaFoldDB" id="A0A1G8EGW2"/>
<keyword evidence="4" id="KW-0902">Two-component regulatory system</keyword>
<feature type="coiled-coil region" evidence="6">
    <location>
        <begin position="405"/>
        <end position="439"/>
    </location>
</feature>
<name>A0A1G8EGW2_9PSED</name>
<evidence type="ECO:0000256" key="6">
    <source>
        <dbReference type="SAM" id="Coils"/>
    </source>
</evidence>
<dbReference type="InterPro" id="IPR001789">
    <property type="entry name" value="Sig_transdc_resp-reg_receiver"/>
</dbReference>
<dbReference type="Gene3D" id="1.10.287.130">
    <property type="match status" value="1"/>
</dbReference>
<comment type="catalytic activity">
    <reaction evidence="1">
        <text>ATP + protein L-histidine = ADP + protein N-phospho-L-histidine.</text>
        <dbReference type="EC" id="2.7.13.3"/>
    </reaction>
</comment>
<evidence type="ECO:0000256" key="2">
    <source>
        <dbReference type="ARBA" id="ARBA00012438"/>
    </source>
</evidence>
<gene>
    <name evidence="10" type="ORF">SAMN05216272_102557</name>
</gene>
<dbReference type="InterPro" id="IPR011006">
    <property type="entry name" value="CheY-like_superfamily"/>
</dbReference>
<keyword evidence="6" id="KW-0175">Coiled coil</keyword>
<feature type="transmembrane region" description="Helical" evidence="7">
    <location>
        <begin position="263"/>
        <end position="282"/>
    </location>
</feature>
<feature type="transmembrane region" description="Helical" evidence="7">
    <location>
        <begin position="294"/>
        <end position="314"/>
    </location>
</feature>
<keyword evidence="7" id="KW-0812">Transmembrane</keyword>
<dbReference type="SMART" id="SM00388">
    <property type="entry name" value="HisKA"/>
    <property type="match status" value="1"/>
</dbReference>
<dbReference type="InterPro" id="IPR004358">
    <property type="entry name" value="Sig_transdc_His_kin-like_C"/>
</dbReference>
<dbReference type="Pfam" id="PF07695">
    <property type="entry name" value="7TMR-DISM_7TM"/>
    <property type="match status" value="1"/>
</dbReference>
<keyword evidence="11" id="KW-1185">Reference proteome</keyword>
<dbReference type="CDD" id="cd00082">
    <property type="entry name" value="HisKA"/>
    <property type="match status" value="1"/>
</dbReference>
<feature type="modified residue" description="4-aspartylphosphate" evidence="5">
    <location>
        <position position="732"/>
    </location>
</feature>
<dbReference type="STRING" id="428992.SAMN05216272_102557"/>
<evidence type="ECO:0000313" key="10">
    <source>
        <dbReference type="EMBL" id="SDH69164.1"/>
    </source>
</evidence>
<keyword evidence="7" id="KW-0472">Membrane</keyword>
<dbReference type="SMART" id="SM00387">
    <property type="entry name" value="HATPase_c"/>
    <property type="match status" value="1"/>
</dbReference>
<evidence type="ECO:0000259" key="8">
    <source>
        <dbReference type="PROSITE" id="PS50109"/>
    </source>
</evidence>
<dbReference type="CDD" id="cd16922">
    <property type="entry name" value="HATPase_EvgS-ArcB-TorS-like"/>
    <property type="match status" value="1"/>
</dbReference>
<evidence type="ECO:0000256" key="5">
    <source>
        <dbReference type="PROSITE-ProRule" id="PRU00169"/>
    </source>
</evidence>
<dbReference type="PROSITE" id="PS50109">
    <property type="entry name" value="HIS_KIN"/>
    <property type="match status" value="1"/>
</dbReference>
<dbReference type="CDD" id="cd17546">
    <property type="entry name" value="REC_hyHK_CKI1_RcsC-like"/>
    <property type="match status" value="1"/>
</dbReference>
<dbReference type="PANTHER" id="PTHR45339:SF5">
    <property type="entry name" value="HISTIDINE KINASE"/>
    <property type="match status" value="1"/>
</dbReference>
<dbReference type="SUPFAM" id="SSF55874">
    <property type="entry name" value="ATPase domain of HSP90 chaperone/DNA topoisomerase II/histidine kinase"/>
    <property type="match status" value="1"/>
</dbReference>
<dbReference type="InterPro" id="IPR003661">
    <property type="entry name" value="HisK_dim/P_dom"/>
</dbReference>
<dbReference type="Gene3D" id="2.60.40.2380">
    <property type="match status" value="1"/>
</dbReference>
<proteinExistence type="predicted"/>
<evidence type="ECO:0000313" key="11">
    <source>
        <dbReference type="Proteomes" id="UP000199636"/>
    </source>
</evidence>
<feature type="transmembrane region" description="Helical" evidence="7">
    <location>
        <begin position="349"/>
        <end position="372"/>
    </location>
</feature>
<dbReference type="Pfam" id="PF07696">
    <property type="entry name" value="7TMR-DISMED2"/>
    <property type="match status" value="1"/>
</dbReference>
<accession>A0A1G8EGW2</accession>
<dbReference type="Gene3D" id="3.40.50.2300">
    <property type="match status" value="1"/>
</dbReference>
<dbReference type="EC" id="2.7.13.3" evidence="2"/>
<dbReference type="SUPFAM" id="SSF47384">
    <property type="entry name" value="Homodimeric domain of signal transducing histidine kinase"/>
    <property type="match status" value="1"/>
</dbReference>
<feature type="domain" description="Histidine kinase" evidence="8">
    <location>
        <begin position="439"/>
        <end position="659"/>
    </location>
</feature>
<dbReference type="InterPro" id="IPR036097">
    <property type="entry name" value="HisK_dim/P_sf"/>
</dbReference>
<keyword evidence="7" id="KW-1133">Transmembrane helix</keyword>
<organism evidence="10 11">
    <name type="scientific">Pseudomonas panipatensis</name>
    <dbReference type="NCBI Taxonomy" id="428992"/>
    <lineage>
        <taxon>Bacteria</taxon>
        <taxon>Pseudomonadati</taxon>
        <taxon>Pseudomonadota</taxon>
        <taxon>Gammaproteobacteria</taxon>
        <taxon>Pseudomonadales</taxon>
        <taxon>Pseudomonadaceae</taxon>
        <taxon>Pseudomonas</taxon>
    </lineage>
</organism>
<feature type="transmembrane region" description="Helical" evidence="7">
    <location>
        <begin position="320"/>
        <end position="342"/>
    </location>
</feature>
<dbReference type="InterPro" id="IPR036890">
    <property type="entry name" value="HATPase_C_sf"/>
</dbReference>
<dbReference type="Pfam" id="PF02518">
    <property type="entry name" value="HATPase_c"/>
    <property type="match status" value="1"/>
</dbReference>
<dbReference type="PANTHER" id="PTHR45339">
    <property type="entry name" value="HYBRID SIGNAL TRANSDUCTION HISTIDINE KINASE J"/>
    <property type="match status" value="1"/>
</dbReference>
<keyword evidence="3 5" id="KW-0597">Phosphoprotein</keyword>
<keyword evidence="10" id="KW-0808">Transferase</keyword>
<dbReference type="EMBL" id="FNDS01000002">
    <property type="protein sequence ID" value="SDH69164.1"/>
    <property type="molecule type" value="Genomic_DNA"/>
</dbReference>
<feature type="transmembrane region" description="Helical" evidence="7">
    <location>
        <begin position="226"/>
        <end position="243"/>
    </location>
</feature>
<evidence type="ECO:0000256" key="4">
    <source>
        <dbReference type="ARBA" id="ARBA00023012"/>
    </source>
</evidence>
<dbReference type="Pfam" id="PF00512">
    <property type="entry name" value="HisKA"/>
    <property type="match status" value="1"/>
</dbReference>
<dbReference type="InterPro" id="IPR011623">
    <property type="entry name" value="7TMR_DISM_rcpt_extracell_dom1"/>
</dbReference>
<dbReference type="PRINTS" id="PR00344">
    <property type="entry name" value="BCTRLSENSOR"/>
</dbReference>
<evidence type="ECO:0000256" key="7">
    <source>
        <dbReference type="SAM" id="Phobius"/>
    </source>
</evidence>
<reference evidence="11" key="1">
    <citation type="submission" date="2016-10" db="EMBL/GenBank/DDBJ databases">
        <authorList>
            <person name="Varghese N."/>
            <person name="Submissions S."/>
        </authorList>
    </citation>
    <scope>NUCLEOTIDE SEQUENCE [LARGE SCALE GENOMIC DNA]</scope>
    <source>
        <strain evidence="11">CCM 7469</strain>
    </source>
</reference>
<dbReference type="FunFam" id="3.30.565.10:FF:000010">
    <property type="entry name" value="Sensor histidine kinase RcsC"/>
    <property type="match status" value="1"/>
</dbReference>